<gene>
    <name evidence="8" type="ORF">APICC_09577</name>
</gene>
<dbReference type="GO" id="GO:0140664">
    <property type="term" value="F:ATP-dependent DNA damage sensor activity"/>
    <property type="evidence" value="ECO:0007669"/>
    <property type="project" value="InterPro"/>
</dbReference>
<feature type="compositionally biased region" description="Polar residues" evidence="5">
    <location>
        <begin position="1"/>
        <end position="22"/>
    </location>
</feature>
<keyword evidence="4" id="KW-0238">DNA-binding</keyword>
<evidence type="ECO:0000313" key="9">
    <source>
        <dbReference type="Proteomes" id="UP000242457"/>
    </source>
</evidence>
<evidence type="ECO:0000256" key="4">
    <source>
        <dbReference type="ARBA" id="ARBA00023125"/>
    </source>
</evidence>
<dbReference type="GO" id="GO:0005524">
    <property type="term" value="F:ATP binding"/>
    <property type="evidence" value="ECO:0007669"/>
    <property type="project" value="UniProtKB-KW"/>
</dbReference>
<evidence type="ECO:0000256" key="5">
    <source>
        <dbReference type="SAM" id="MobiDB-lite"/>
    </source>
</evidence>
<keyword evidence="9" id="KW-1185">Reference proteome</keyword>
<feature type="compositionally biased region" description="Basic and acidic residues" evidence="5">
    <location>
        <begin position="142"/>
        <end position="159"/>
    </location>
</feature>
<proteinExistence type="inferred from homology"/>
<feature type="domain" description="DNA mismatch repair protein MutS core" evidence="6">
    <location>
        <begin position="430"/>
        <end position="751"/>
    </location>
</feature>
<dbReference type="GO" id="GO:0051026">
    <property type="term" value="P:chiasma assembly"/>
    <property type="evidence" value="ECO:0007669"/>
    <property type="project" value="TreeGrafter"/>
</dbReference>
<dbReference type="SUPFAM" id="SSF52540">
    <property type="entry name" value="P-loop containing nucleoside triphosphate hydrolases"/>
    <property type="match status" value="1"/>
</dbReference>
<dbReference type="AlphaFoldDB" id="A0A2A3E919"/>
<accession>A0A2A3E919</accession>
<organism evidence="8 9">
    <name type="scientific">Apis cerana cerana</name>
    <name type="common">Oriental honeybee</name>
    <dbReference type="NCBI Taxonomy" id="94128"/>
    <lineage>
        <taxon>Eukaryota</taxon>
        <taxon>Metazoa</taxon>
        <taxon>Ecdysozoa</taxon>
        <taxon>Arthropoda</taxon>
        <taxon>Hexapoda</taxon>
        <taxon>Insecta</taxon>
        <taxon>Pterygota</taxon>
        <taxon>Neoptera</taxon>
        <taxon>Endopterygota</taxon>
        <taxon>Hymenoptera</taxon>
        <taxon>Apocrita</taxon>
        <taxon>Aculeata</taxon>
        <taxon>Apoidea</taxon>
        <taxon>Anthophila</taxon>
        <taxon>Apidae</taxon>
        <taxon>Apis</taxon>
    </lineage>
</organism>
<feature type="region of interest" description="Disordered" evidence="5">
    <location>
        <begin position="1"/>
        <end position="82"/>
    </location>
</feature>
<dbReference type="STRING" id="94128.A0A2A3E919"/>
<dbReference type="InterPro" id="IPR045076">
    <property type="entry name" value="MutS"/>
</dbReference>
<dbReference type="PANTHER" id="PTHR11361:SF20">
    <property type="entry name" value="MUTS PROTEIN HOMOLOG 5"/>
    <property type="match status" value="1"/>
</dbReference>
<dbReference type="SMART" id="SM00534">
    <property type="entry name" value="MUTSac"/>
    <property type="match status" value="1"/>
</dbReference>
<feature type="region of interest" description="Disordered" evidence="5">
    <location>
        <begin position="142"/>
        <end position="163"/>
    </location>
</feature>
<evidence type="ECO:0000259" key="7">
    <source>
        <dbReference type="SMART" id="SM00534"/>
    </source>
</evidence>
<evidence type="ECO:0000259" key="6">
    <source>
        <dbReference type="SMART" id="SM00533"/>
    </source>
</evidence>
<dbReference type="InterPro" id="IPR007696">
    <property type="entry name" value="DNA_mismatch_repair_MutS_core"/>
</dbReference>
<dbReference type="Pfam" id="PF05192">
    <property type="entry name" value="MutS_III"/>
    <property type="match status" value="1"/>
</dbReference>
<sequence length="1003" mass="113687">MGNNGSSSREQQVGSVCSNGVDGTNGHHGWSQSFPRELTRHRSQPSAARKVLPEPPGQRLRATDNGSIIHNGGTISGRRPPTFASSRDLAKLTYWFPIRFAPITAQPATPKTTFYFGMNERFSGESRNDEDRDAIAREFHTVAVSKHSDRDRERGDGRTSMDGILDDVGEDNVMFEERIERLSRPPPLFPLSLGARSWHDKSGDSGISGDAGAGNEDSFDIILSMIWNNNRLGAAYYNVVTSELFVLEDMIDDFERFDAAKMLYKQCLPRYLLVNAAAPSSFTNAIKQILMAQTMNEESNSFESVRNTVLKMTCKKEHNYERCSHRVRCLRIESEPKNANNMDRLTFLNSILNFKCCSMIHALGSLLLFVDKHWNNIALDPSGKASFVSLNYINLQDLVTMDEDTYKALNIVQARDHPSLFKFGETITTMKGISLFSLLNRYCNSKPGVQFLWKTLHHPTRNIAMLEQRLNAIEFFLDLNNQSIVENLTSCLRHVYRLTNTVLICCSGPQAKPSNWYKLYKTISHVICIADICEEYGERIELFKRIAESVTTEIQYVKYFIEYIVDFGESRRERKLVVKPNVDPLLDELNHVRRTLPELLTRMAEKDMQEHLPRSVTGCNMLYLPNIGYVLAINKWDPTPPEDVTFPNLEFKFSINRVHYYKSPSAKELDESVGDIILKIAVRQNHIVQKLIRYTKKHMGTILNAIQLCAELDTLLAFYKVARDYNYTKPNVTKSKIIDVVEGRHPLMECATTFVPNDIRSGNGNSLIKVITGPNSCGKSVYLKQIGLIVFMAHIGCYVPARSATIGTISRILTQMSNTESIGLNASSFLQNLRQINVALHASTSDSIVITDELDRGTSEMSGLSLVAAILNTFAERDSDCPHVFAATHAYGVLALLPQISLIEIQTFEYTMDEDESLAFLYRLTNGSTTRSFAHYVARLAELDEDIVKRGLEIFEKMKRHELPSSIYNHHDRLKRIAERLETWNDLELDELKTLVRQAVFPQ</sequence>
<dbReference type="SUPFAM" id="SSF48334">
    <property type="entry name" value="DNA repair protein MutS, domain III"/>
    <property type="match status" value="1"/>
</dbReference>
<dbReference type="GO" id="GO:0005634">
    <property type="term" value="C:nucleus"/>
    <property type="evidence" value="ECO:0007669"/>
    <property type="project" value="TreeGrafter"/>
</dbReference>
<evidence type="ECO:0000256" key="1">
    <source>
        <dbReference type="ARBA" id="ARBA00006271"/>
    </source>
</evidence>
<dbReference type="InterPro" id="IPR036187">
    <property type="entry name" value="DNA_mismatch_repair_MutS_sf"/>
</dbReference>
<keyword evidence="2" id="KW-0547">Nucleotide-binding</keyword>
<dbReference type="PANTHER" id="PTHR11361">
    <property type="entry name" value="DNA MISMATCH REPAIR PROTEIN MUTS FAMILY MEMBER"/>
    <property type="match status" value="1"/>
</dbReference>
<comment type="similarity">
    <text evidence="1">Belongs to the DNA mismatch repair MutS family.</text>
</comment>
<dbReference type="GO" id="GO:0006298">
    <property type="term" value="P:mismatch repair"/>
    <property type="evidence" value="ECO:0007669"/>
    <property type="project" value="InterPro"/>
</dbReference>
<dbReference type="Proteomes" id="UP000242457">
    <property type="component" value="Unassembled WGS sequence"/>
</dbReference>
<dbReference type="InterPro" id="IPR027417">
    <property type="entry name" value="P-loop_NTPase"/>
</dbReference>
<evidence type="ECO:0000256" key="2">
    <source>
        <dbReference type="ARBA" id="ARBA00022741"/>
    </source>
</evidence>
<evidence type="ECO:0000313" key="8">
    <source>
        <dbReference type="EMBL" id="PBC28210.1"/>
    </source>
</evidence>
<dbReference type="Pfam" id="PF00488">
    <property type="entry name" value="MutS_V"/>
    <property type="match status" value="1"/>
</dbReference>
<protein>
    <submittedName>
        <fullName evidence="8">MutS protein</fullName>
    </submittedName>
</protein>
<dbReference type="EMBL" id="KZ288322">
    <property type="protein sequence ID" value="PBC28210.1"/>
    <property type="molecule type" value="Genomic_DNA"/>
</dbReference>
<dbReference type="SMART" id="SM00533">
    <property type="entry name" value="MUTSd"/>
    <property type="match status" value="1"/>
</dbReference>
<dbReference type="InterPro" id="IPR000432">
    <property type="entry name" value="DNA_mismatch_repair_MutS_C"/>
</dbReference>
<name>A0A2A3E919_APICC</name>
<dbReference type="Gene3D" id="1.10.1420.10">
    <property type="match status" value="1"/>
</dbReference>
<keyword evidence="3" id="KW-0067">ATP-binding</keyword>
<dbReference type="Gene3D" id="3.40.50.300">
    <property type="entry name" value="P-loop containing nucleotide triphosphate hydrolases"/>
    <property type="match status" value="1"/>
</dbReference>
<evidence type="ECO:0000256" key="3">
    <source>
        <dbReference type="ARBA" id="ARBA00022840"/>
    </source>
</evidence>
<dbReference type="OrthoDB" id="29596at2759"/>
<reference evidence="8 9" key="1">
    <citation type="submission" date="2014-07" db="EMBL/GenBank/DDBJ databases">
        <title>Genomic and transcriptomic analysis on Apis cerana provide comprehensive insights into honey bee biology.</title>
        <authorList>
            <person name="Diao Q."/>
            <person name="Sun L."/>
            <person name="Zheng H."/>
            <person name="Zheng H."/>
            <person name="Xu S."/>
            <person name="Wang S."/>
            <person name="Zeng Z."/>
            <person name="Hu F."/>
            <person name="Su S."/>
            <person name="Wu J."/>
        </authorList>
    </citation>
    <scope>NUCLEOTIDE SEQUENCE [LARGE SCALE GENOMIC DNA]</scope>
    <source>
        <tissue evidence="8">Pupae without intestine</tissue>
    </source>
</reference>
<feature type="domain" description="DNA mismatch repair proteins mutS family" evidence="7">
    <location>
        <begin position="766"/>
        <end position="956"/>
    </location>
</feature>
<dbReference type="GO" id="GO:0030983">
    <property type="term" value="F:mismatched DNA binding"/>
    <property type="evidence" value="ECO:0007669"/>
    <property type="project" value="InterPro"/>
</dbReference>